<dbReference type="EMBL" id="FN545185">
    <property type="protein sequence ID" value="CBA72645.1"/>
    <property type="molecule type" value="Genomic_DNA"/>
</dbReference>
<organism evidence="1">
    <name type="scientific">Arsenophonus nasoniae</name>
    <name type="common">son-killer infecting Nasonia vitripennis</name>
    <dbReference type="NCBI Taxonomy" id="638"/>
    <lineage>
        <taxon>Bacteria</taxon>
        <taxon>Pseudomonadati</taxon>
        <taxon>Pseudomonadota</taxon>
        <taxon>Gammaproteobacteria</taxon>
        <taxon>Enterobacterales</taxon>
        <taxon>Morganellaceae</taxon>
        <taxon>Arsenophonus</taxon>
    </lineage>
</organism>
<gene>
    <name evidence="1" type="ORF">ARN_13300</name>
</gene>
<protein>
    <submittedName>
        <fullName evidence="1">RTX-family protein</fullName>
    </submittedName>
</protein>
<reference evidence="1" key="1">
    <citation type="journal article" date="2010" name="Insect Mol. Biol.">
        <title>The draft genome sequence of Arsenophonus nasoniae, son-killer bacterium of Nasonia vitripennis, reveals genes associated with virulence and symbiosis.</title>
        <authorList>
            <person name="Wilkes T."/>
            <person name="Darby A.C."/>
            <person name="Choi J."/>
            <person name="Colborne J.K."/>
            <person name="Werren J.H."/>
            <person name="Hurst G.D.D."/>
        </authorList>
    </citation>
    <scope>NUCLEOTIDE SEQUENCE</scope>
</reference>
<dbReference type="AlphaFoldDB" id="D2TYU7"/>
<name>D2TYU7_9GAMM</name>
<accession>D2TYU7</accession>
<evidence type="ECO:0000313" key="1">
    <source>
        <dbReference type="EMBL" id="CBA72645.1"/>
    </source>
</evidence>
<sequence>MLMFNYHSNVVIDEEGNNGETIVELEYQLDEIKSFALKDRDIILKIEIAVPSELNNVAKSDIEIKLKNAYGYYDNGKHFLTHQYNIRTQDGFILAPYLPQSVNLLIDQPILYEAMYVRRFERHVTTARPYFVAIDLAENSIETYKKIYHLPDNIRPMQTTFEALGTVLSGDRFDNYFYNIKSDSYCYITKGVDHYYISDISILNLVSIYITFDYAKISENYTDNDRIIIYLAEYSGYDFFFDNNELVHKDKKII</sequence>
<proteinExistence type="predicted"/>